<name>A0AAU9U391_EUPED</name>
<dbReference type="AlphaFoldDB" id="A0AAU9U391"/>
<reference evidence="1" key="1">
    <citation type="submission" date="2022-03" db="EMBL/GenBank/DDBJ databases">
        <authorList>
            <person name="Tunstrom K."/>
        </authorList>
    </citation>
    <scope>NUCLEOTIDE SEQUENCE</scope>
</reference>
<protein>
    <submittedName>
        <fullName evidence="1">Uncharacterized protein</fullName>
    </submittedName>
</protein>
<dbReference type="Proteomes" id="UP001153954">
    <property type="component" value="Unassembled WGS sequence"/>
</dbReference>
<proteinExistence type="predicted"/>
<evidence type="ECO:0000313" key="2">
    <source>
        <dbReference type="Proteomes" id="UP001153954"/>
    </source>
</evidence>
<evidence type="ECO:0000313" key="1">
    <source>
        <dbReference type="EMBL" id="CAH2093222.1"/>
    </source>
</evidence>
<sequence length="709" mass="78732">MALDRQKILNELGSVMNQLKNTDCGCMSKLFGDSGQSVTQTGNGSTCGGYTQSCGHGHHHGCSSSMPNNIQNFHRPCIGQCNPPKLFADTYNYLNENLMQPTINEVYNDLKNITPANTIMNNPMAQKIGLSNQNHSVQPTIDSLPHIQMKKQNILNNMNAGNMAATSGLNSNNNMRQIGGMGPQIMNMFEENQISKPNNTLQQAKPVILPTSNQQNYNEHTAFAGQPQNTNHLIHQPNQPIGNCQPPANVNTNVELVQQTPPNNHHHHGQHAQGMDKFKKMFPTVMNNDLGFDPMEIAIQMNPANQKKVAIDTIHKMMNNNNNNSMAERNNNNPAVHSAFNESIISNQYNVQPNQIQSNTFPNEVLESNVLNQQANQQMLLQQPATNTAQINNEPVISNQQVSQPSTNPYGSYTGQAKLNTYSAVSSSPLLNQQQQPAYYQQAIESNSTAIGQSNLPTVYEASGPNKLQKVPEIPNTQQIIKEPILPADTSKFVMPKQKYYEYNTLGQPIQMLPADIYHTPVPRLPQTLSPQVPTNPRNNFTKYSTVKSTISKTSLMGNKPIDKTPSRSQLQHIYNQYKGSQSFTHQNIKEQFNKDISHSDGRLNVPHVNLTAQQVPIENVGGDTTANNQLNNERVNKMGHMTEQIGDAPIIKQTNNLSEKLSPAVNRKGRNGLQDMVFTSYPTSAAWSFHGHGRAAPYSAGYRYRNKI</sequence>
<dbReference type="EMBL" id="CAKOGL010000012">
    <property type="protein sequence ID" value="CAH2093222.1"/>
    <property type="molecule type" value="Genomic_DNA"/>
</dbReference>
<comment type="caution">
    <text evidence="1">The sequence shown here is derived from an EMBL/GenBank/DDBJ whole genome shotgun (WGS) entry which is preliminary data.</text>
</comment>
<keyword evidence="2" id="KW-1185">Reference proteome</keyword>
<gene>
    <name evidence="1" type="ORF">EEDITHA_LOCUS8912</name>
</gene>
<accession>A0AAU9U391</accession>
<organism evidence="1 2">
    <name type="scientific">Euphydryas editha</name>
    <name type="common">Edith's checkerspot</name>
    <dbReference type="NCBI Taxonomy" id="104508"/>
    <lineage>
        <taxon>Eukaryota</taxon>
        <taxon>Metazoa</taxon>
        <taxon>Ecdysozoa</taxon>
        <taxon>Arthropoda</taxon>
        <taxon>Hexapoda</taxon>
        <taxon>Insecta</taxon>
        <taxon>Pterygota</taxon>
        <taxon>Neoptera</taxon>
        <taxon>Endopterygota</taxon>
        <taxon>Lepidoptera</taxon>
        <taxon>Glossata</taxon>
        <taxon>Ditrysia</taxon>
        <taxon>Papilionoidea</taxon>
        <taxon>Nymphalidae</taxon>
        <taxon>Nymphalinae</taxon>
        <taxon>Euphydryas</taxon>
    </lineage>
</organism>